<evidence type="ECO:0000313" key="3">
    <source>
        <dbReference type="EMBL" id="MCR2043455.1"/>
    </source>
</evidence>
<comment type="caution">
    <text evidence="3">The sequence shown here is derived from an EMBL/GenBank/DDBJ whole genome shotgun (WGS) entry which is preliminary data.</text>
</comment>
<evidence type="ECO:0000313" key="4">
    <source>
        <dbReference type="Proteomes" id="UP001142078"/>
    </source>
</evidence>
<dbReference type="InterPro" id="IPR012867">
    <property type="entry name" value="DUF1648"/>
</dbReference>
<feature type="transmembrane region" description="Helical" evidence="1">
    <location>
        <begin position="138"/>
        <end position="160"/>
    </location>
</feature>
<dbReference type="PANTHER" id="PTHR37810:SF5">
    <property type="entry name" value="IMMUNITY PROTEIN SDPI"/>
    <property type="match status" value="1"/>
</dbReference>
<feature type="transmembrane region" description="Helical" evidence="1">
    <location>
        <begin position="21"/>
        <end position="39"/>
    </location>
</feature>
<accession>A0A9X2S476</accession>
<keyword evidence="1" id="KW-0812">Transmembrane</keyword>
<keyword evidence="1" id="KW-1133">Transmembrane helix</keyword>
<dbReference type="AlphaFoldDB" id="A0A9X2S476"/>
<dbReference type="Proteomes" id="UP001142078">
    <property type="component" value="Unassembled WGS sequence"/>
</dbReference>
<dbReference type="Pfam" id="PF07853">
    <property type="entry name" value="DUF1648"/>
    <property type="match status" value="1"/>
</dbReference>
<feature type="transmembrane region" description="Helical" evidence="1">
    <location>
        <begin position="109"/>
        <end position="126"/>
    </location>
</feature>
<dbReference type="GO" id="GO:0009636">
    <property type="term" value="P:response to toxic substance"/>
    <property type="evidence" value="ECO:0007669"/>
    <property type="project" value="TreeGrafter"/>
</dbReference>
<reference evidence="3" key="1">
    <citation type="submission" date="2022-07" db="EMBL/GenBank/DDBJ databases">
        <title>Enhanced cultured diversity of the mouse gut microbiota enables custom-made synthetic communities.</title>
        <authorList>
            <person name="Afrizal A."/>
        </authorList>
    </citation>
    <scope>NUCLEOTIDE SEQUENCE</scope>
    <source>
        <strain evidence="3">DSM 29482</strain>
    </source>
</reference>
<evidence type="ECO:0000256" key="1">
    <source>
        <dbReference type="SAM" id="Phobius"/>
    </source>
</evidence>
<organism evidence="3 4">
    <name type="scientific">Anaerosalibacter massiliensis</name>
    <dbReference type="NCBI Taxonomy" id="1347392"/>
    <lineage>
        <taxon>Bacteria</taxon>
        <taxon>Bacillati</taxon>
        <taxon>Bacillota</taxon>
        <taxon>Tissierellia</taxon>
        <taxon>Tissierellales</taxon>
        <taxon>Sporanaerobacteraceae</taxon>
        <taxon>Anaerosalibacter</taxon>
    </lineage>
</organism>
<dbReference type="RefSeq" id="WP_042679418.1">
    <property type="nucleotide sequence ID" value="NZ_CABKTM010000013.1"/>
</dbReference>
<feature type="transmembrane region" description="Helical" evidence="1">
    <location>
        <begin position="64"/>
        <end position="88"/>
    </location>
</feature>
<keyword evidence="1" id="KW-0472">Membrane</keyword>
<feature type="domain" description="DUF1648" evidence="2">
    <location>
        <begin position="25"/>
        <end position="71"/>
    </location>
</feature>
<dbReference type="PANTHER" id="PTHR37810">
    <property type="entry name" value="IMMUNITY PROTEIN SDPI"/>
    <property type="match status" value="1"/>
</dbReference>
<proteinExistence type="predicted"/>
<dbReference type="OrthoDB" id="9808690at2"/>
<keyword evidence="4" id="KW-1185">Reference proteome</keyword>
<protein>
    <submittedName>
        <fullName evidence="3">DUF1648 domain-containing protein</fullName>
    </submittedName>
</protein>
<evidence type="ECO:0000259" key="2">
    <source>
        <dbReference type="Pfam" id="PF07853"/>
    </source>
</evidence>
<name>A0A9X2S476_9FIRM</name>
<sequence length="169" mass="19616">MYGKRPVKKLSYSTFEKILQIISGVIVILSFLLISIYWSKLPNKIPTHYDALGSPDAWGQKDSIFILPVISLILYIVLSLLIRIPHVYNYIVEITKENVEYQYRNSRRLLICLKTELVCIFMYILWKTILISLGRSQGLGAIFTPVSLIIIFGTLLYFIIKSIRFRHKS</sequence>
<dbReference type="EMBL" id="JANJZL010000002">
    <property type="protein sequence ID" value="MCR2043455.1"/>
    <property type="molecule type" value="Genomic_DNA"/>
</dbReference>
<gene>
    <name evidence="3" type="ORF">NSA23_04910</name>
</gene>